<reference evidence="8" key="2">
    <citation type="submission" date="2014-11" db="EMBL/GenBank/DDBJ databases">
        <title>Draft genome sequence of Hydrogenophaga intermedia S1.</title>
        <authorList>
            <person name="Gan H.M."/>
            <person name="Chew T.H."/>
            <person name="Stolz A."/>
        </authorList>
    </citation>
    <scope>NUCLEOTIDE SEQUENCE [LARGE SCALE GENOMIC DNA]</scope>
    <source>
        <strain evidence="8">S1</strain>
    </source>
</reference>
<dbReference type="PANTHER" id="PTHR32322:SF9">
    <property type="entry name" value="AMINO-ACID METABOLITE EFFLUX PUMP-RELATED"/>
    <property type="match status" value="1"/>
</dbReference>
<feature type="transmembrane region" description="Helical" evidence="5">
    <location>
        <begin position="121"/>
        <end position="140"/>
    </location>
</feature>
<sequence length="296" mass="31714">MKTRHFAQLVGLSALWGSSFLFLRIASPALTPLPLAGLRVLLAMVTLTLVMRLLRQHWPWRHWRELMLLGLLTVVMPFLLYAWALLYLPAGYSALLNTTAVLFGTLAAAWTKEDTLTPHKVAGCVLGFVGVGLVVQLGPVQLDAPTIAAVLACIFASACYGCSTPLMKRATTRMEPLAIATGIHATAALFLAPGALWAWPQASFTPQALAALAVLGLVTSGLAHWIHLRILRHVSPVAAISPAFMIPIFGVTWGHLFLGEELSSGIFIGGALVLLATGLVTGFNPFRRWLASTPAP</sequence>
<feature type="transmembrane region" description="Helical" evidence="5">
    <location>
        <begin position="90"/>
        <end position="109"/>
    </location>
</feature>
<protein>
    <submittedName>
        <fullName evidence="7">Putative permease, DMT superfamily</fullName>
    </submittedName>
</protein>
<dbReference type="GO" id="GO:0016020">
    <property type="term" value="C:membrane"/>
    <property type="evidence" value="ECO:0007669"/>
    <property type="project" value="UniProtKB-SubCell"/>
</dbReference>
<feature type="domain" description="EamA" evidence="6">
    <location>
        <begin position="10"/>
        <end position="135"/>
    </location>
</feature>
<evidence type="ECO:0000259" key="6">
    <source>
        <dbReference type="Pfam" id="PF00892"/>
    </source>
</evidence>
<dbReference type="Proteomes" id="UP000028878">
    <property type="component" value="Unassembled WGS sequence"/>
</dbReference>
<dbReference type="EMBL" id="CCAE010000063">
    <property type="protein sequence ID" value="CDN90054.1"/>
    <property type="molecule type" value="Genomic_DNA"/>
</dbReference>
<dbReference type="AlphaFoldDB" id="A0A1L1PMM9"/>
<gene>
    <name evidence="7" type="ORF">BN948_04495</name>
</gene>
<feature type="transmembrane region" description="Helical" evidence="5">
    <location>
        <begin position="66"/>
        <end position="84"/>
    </location>
</feature>
<organism evidence="7 8">
    <name type="scientific">Hydrogenophaga intermedia</name>
    <dbReference type="NCBI Taxonomy" id="65786"/>
    <lineage>
        <taxon>Bacteria</taxon>
        <taxon>Pseudomonadati</taxon>
        <taxon>Pseudomonadota</taxon>
        <taxon>Betaproteobacteria</taxon>
        <taxon>Burkholderiales</taxon>
        <taxon>Comamonadaceae</taxon>
        <taxon>Hydrogenophaga</taxon>
    </lineage>
</organism>
<evidence type="ECO:0000256" key="5">
    <source>
        <dbReference type="SAM" id="Phobius"/>
    </source>
</evidence>
<feature type="transmembrane region" description="Helical" evidence="5">
    <location>
        <begin position="205"/>
        <end position="225"/>
    </location>
</feature>
<dbReference type="InterPro" id="IPR000620">
    <property type="entry name" value="EamA_dom"/>
</dbReference>
<feature type="transmembrane region" description="Helical" evidence="5">
    <location>
        <begin position="237"/>
        <end position="258"/>
    </location>
</feature>
<feature type="domain" description="EamA" evidence="6">
    <location>
        <begin position="149"/>
        <end position="281"/>
    </location>
</feature>
<feature type="transmembrane region" description="Helical" evidence="5">
    <location>
        <begin position="36"/>
        <end position="54"/>
    </location>
</feature>
<keyword evidence="2 5" id="KW-0812">Transmembrane</keyword>
<dbReference type="Pfam" id="PF00892">
    <property type="entry name" value="EamA"/>
    <property type="match status" value="2"/>
</dbReference>
<evidence type="ECO:0000256" key="4">
    <source>
        <dbReference type="ARBA" id="ARBA00023136"/>
    </source>
</evidence>
<name>A0A1L1PMM9_HYDIT</name>
<evidence type="ECO:0000313" key="8">
    <source>
        <dbReference type="Proteomes" id="UP000028878"/>
    </source>
</evidence>
<dbReference type="SUPFAM" id="SSF103481">
    <property type="entry name" value="Multidrug resistance efflux transporter EmrE"/>
    <property type="match status" value="2"/>
</dbReference>
<proteinExistence type="predicted"/>
<evidence type="ECO:0000256" key="3">
    <source>
        <dbReference type="ARBA" id="ARBA00022989"/>
    </source>
</evidence>
<feature type="transmembrane region" description="Helical" evidence="5">
    <location>
        <begin position="146"/>
        <end position="166"/>
    </location>
</feature>
<keyword evidence="3 5" id="KW-1133">Transmembrane helix</keyword>
<evidence type="ECO:0000256" key="2">
    <source>
        <dbReference type="ARBA" id="ARBA00022692"/>
    </source>
</evidence>
<dbReference type="InterPro" id="IPR037185">
    <property type="entry name" value="EmrE-like"/>
</dbReference>
<evidence type="ECO:0000256" key="1">
    <source>
        <dbReference type="ARBA" id="ARBA00004141"/>
    </source>
</evidence>
<keyword evidence="4 5" id="KW-0472">Membrane</keyword>
<comment type="subcellular location">
    <subcellularLocation>
        <location evidence="1">Membrane</location>
        <topology evidence="1">Multi-pass membrane protein</topology>
    </subcellularLocation>
</comment>
<feature type="transmembrane region" description="Helical" evidence="5">
    <location>
        <begin position="264"/>
        <end position="283"/>
    </location>
</feature>
<feature type="transmembrane region" description="Helical" evidence="5">
    <location>
        <begin position="178"/>
        <end position="199"/>
    </location>
</feature>
<dbReference type="RefSeq" id="WP_009518884.1">
    <property type="nucleotide sequence ID" value="NZ_CCAE010000063.1"/>
</dbReference>
<reference evidence="8" key="1">
    <citation type="submission" date="2014-02" db="EMBL/GenBank/DDBJ databases">
        <authorList>
            <person name="Gan H."/>
        </authorList>
    </citation>
    <scope>NUCLEOTIDE SEQUENCE [LARGE SCALE GENOMIC DNA]</scope>
    <source>
        <strain evidence="8">S1</strain>
    </source>
</reference>
<evidence type="ECO:0000313" key="7">
    <source>
        <dbReference type="EMBL" id="CDN90054.1"/>
    </source>
</evidence>
<dbReference type="PANTHER" id="PTHR32322">
    <property type="entry name" value="INNER MEMBRANE TRANSPORTER"/>
    <property type="match status" value="1"/>
</dbReference>
<accession>A0A1L1PMM9</accession>
<keyword evidence="8" id="KW-1185">Reference proteome</keyword>
<dbReference type="InterPro" id="IPR050638">
    <property type="entry name" value="AA-Vitamin_Transporters"/>
</dbReference>